<evidence type="ECO:0000313" key="9">
    <source>
        <dbReference type="EMBL" id="SDH03920.1"/>
    </source>
</evidence>
<dbReference type="GO" id="GO:0005886">
    <property type="term" value="C:plasma membrane"/>
    <property type="evidence" value="ECO:0007669"/>
    <property type="project" value="UniProtKB-SubCell"/>
</dbReference>
<feature type="transmembrane region" description="Helical" evidence="6">
    <location>
        <begin position="163"/>
        <end position="188"/>
    </location>
</feature>
<gene>
    <name evidence="8" type="ORF">K3F53_13490</name>
    <name evidence="9" type="ORF">SAMN04489735_100947</name>
</gene>
<dbReference type="PROSITE" id="PS50850">
    <property type="entry name" value="MFS"/>
    <property type="match status" value="1"/>
</dbReference>
<reference evidence="8 11" key="2">
    <citation type="submission" date="2021-08" db="EMBL/GenBank/DDBJ databases">
        <title>Complete genome sequence of the strain Aneurinibacillus thermoaerophilus CCM 8960.</title>
        <authorList>
            <person name="Musilova J."/>
            <person name="Kourilova X."/>
            <person name="Pernicova I."/>
            <person name="Bezdicek M."/>
            <person name="Lengerova M."/>
            <person name="Obruca S."/>
            <person name="Sedlar K."/>
        </authorList>
    </citation>
    <scope>NUCLEOTIDE SEQUENCE [LARGE SCALE GENOMIC DNA]</scope>
    <source>
        <strain evidence="8 11">CCM 8960</strain>
    </source>
</reference>
<feature type="transmembrane region" description="Helical" evidence="6">
    <location>
        <begin position="129"/>
        <end position="151"/>
    </location>
</feature>
<evidence type="ECO:0000259" key="7">
    <source>
        <dbReference type="PROSITE" id="PS50850"/>
    </source>
</evidence>
<keyword evidence="5 6" id="KW-0472">Membrane</keyword>
<dbReference type="OrthoDB" id="9794076at2"/>
<keyword evidence="2" id="KW-0813">Transport</keyword>
<comment type="subcellular location">
    <subcellularLocation>
        <location evidence="1">Cell membrane</location>
        <topology evidence="1">Multi-pass membrane protein</topology>
    </subcellularLocation>
</comment>
<dbReference type="InterPro" id="IPR020846">
    <property type="entry name" value="MFS_dom"/>
</dbReference>
<organism evidence="9 10">
    <name type="scientific">Aneurinibacillus thermoaerophilus</name>
    <dbReference type="NCBI Taxonomy" id="143495"/>
    <lineage>
        <taxon>Bacteria</taxon>
        <taxon>Bacillati</taxon>
        <taxon>Bacillota</taxon>
        <taxon>Bacilli</taxon>
        <taxon>Bacillales</taxon>
        <taxon>Paenibacillaceae</taxon>
        <taxon>Aneurinibacillus group</taxon>
        <taxon>Aneurinibacillus</taxon>
    </lineage>
</organism>
<evidence type="ECO:0000256" key="1">
    <source>
        <dbReference type="ARBA" id="ARBA00004651"/>
    </source>
</evidence>
<proteinExistence type="predicted"/>
<keyword evidence="4 6" id="KW-1133">Transmembrane helix</keyword>
<evidence type="ECO:0000313" key="8">
    <source>
        <dbReference type="EMBL" id="QYY41898.1"/>
    </source>
</evidence>
<dbReference type="EMBL" id="FNDE01000009">
    <property type="protein sequence ID" value="SDH03920.1"/>
    <property type="molecule type" value="Genomic_DNA"/>
</dbReference>
<dbReference type="PANTHER" id="PTHR23527:SF1">
    <property type="entry name" value="BLL3282 PROTEIN"/>
    <property type="match status" value="1"/>
</dbReference>
<protein>
    <submittedName>
        <fullName evidence="8">MFS transporter</fullName>
    </submittedName>
</protein>
<evidence type="ECO:0000256" key="2">
    <source>
        <dbReference type="ARBA" id="ARBA00022448"/>
    </source>
</evidence>
<dbReference type="Gene3D" id="1.20.1250.20">
    <property type="entry name" value="MFS general substrate transporter like domains"/>
    <property type="match status" value="1"/>
</dbReference>
<evidence type="ECO:0000256" key="4">
    <source>
        <dbReference type="ARBA" id="ARBA00022989"/>
    </source>
</evidence>
<accession>A0A1G7Z727</accession>
<feature type="domain" description="Major facilitator superfamily (MFS) profile" evidence="7">
    <location>
        <begin position="35"/>
        <end position="217"/>
    </location>
</feature>
<evidence type="ECO:0000256" key="6">
    <source>
        <dbReference type="SAM" id="Phobius"/>
    </source>
</evidence>
<dbReference type="RefSeq" id="WP_057898084.1">
    <property type="nucleotide sequence ID" value="NZ_CP080764.1"/>
</dbReference>
<keyword evidence="3 6" id="KW-0812">Transmembrane</keyword>
<feature type="transmembrane region" description="Helical" evidence="6">
    <location>
        <begin position="70"/>
        <end position="92"/>
    </location>
</feature>
<dbReference type="PANTHER" id="PTHR23527">
    <property type="entry name" value="BLL3282 PROTEIN"/>
    <property type="match status" value="1"/>
</dbReference>
<evidence type="ECO:0000313" key="11">
    <source>
        <dbReference type="Proteomes" id="UP000826616"/>
    </source>
</evidence>
<evidence type="ECO:0000256" key="5">
    <source>
        <dbReference type="ARBA" id="ARBA00023136"/>
    </source>
</evidence>
<name>A0A1G7Z727_ANETH</name>
<dbReference type="InterPro" id="IPR052952">
    <property type="entry name" value="MFS-Transporter"/>
</dbReference>
<feature type="transmembrane region" description="Helical" evidence="6">
    <location>
        <begin position="194"/>
        <end position="212"/>
    </location>
</feature>
<keyword evidence="11" id="KW-1185">Reference proteome</keyword>
<dbReference type="AlphaFoldDB" id="A0A1G7Z727"/>
<reference evidence="9 10" key="1">
    <citation type="submission" date="2016-10" db="EMBL/GenBank/DDBJ databases">
        <authorList>
            <person name="de Groot N.N."/>
        </authorList>
    </citation>
    <scope>NUCLEOTIDE SEQUENCE [LARGE SCALE GENOMIC DNA]</scope>
    <source>
        <strain evidence="9 10">L 420-91</strain>
    </source>
</reference>
<evidence type="ECO:0000256" key="3">
    <source>
        <dbReference type="ARBA" id="ARBA00022692"/>
    </source>
</evidence>
<dbReference type="Proteomes" id="UP000198956">
    <property type="component" value="Unassembled WGS sequence"/>
</dbReference>
<dbReference type="InterPro" id="IPR011701">
    <property type="entry name" value="MFS"/>
</dbReference>
<dbReference type="EMBL" id="CP080764">
    <property type="protein sequence ID" value="QYY41898.1"/>
    <property type="molecule type" value="Genomic_DNA"/>
</dbReference>
<dbReference type="SUPFAM" id="SSF103473">
    <property type="entry name" value="MFS general substrate transporter"/>
    <property type="match status" value="1"/>
</dbReference>
<evidence type="ECO:0000313" key="10">
    <source>
        <dbReference type="Proteomes" id="UP000198956"/>
    </source>
</evidence>
<dbReference type="Proteomes" id="UP000826616">
    <property type="component" value="Chromosome"/>
</dbReference>
<dbReference type="GeneID" id="97142392"/>
<feature type="transmembrane region" description="Helical" evidence="6">
    <location>
        <begin position="34"/>
        <end position="58"/>
    </location>
</feature>
<dbReference type="GO" id="GO:0022857">
    <property type="term" value="F:transmembrane transporter activity"/>
    <property type="evidence" value="ECO:0007669"/>
    <property type="project" value="InterPro"/>
</dbReference>
<feature type="transmembrane region" description="Helical" evidence="6">
    <location>
        <begin position="104"/>
        <end position="123"/>
    </location>
</feature>
<sequence length="217" mass="24247">MGNDFSRSSRIFFSPKQQVKPFQKQLQEIIKNKALYPVFFTGICMISLQMVIVGHLTIFLTNTESLSPMLAGQIFSVSLFLGMVGRIILASISDYFYRGNRRKPLLFSVLAAFASVLIFTMNIHTLPLWSLFLLSGWLGFFGIGWYSLFIVEVAEKSSEDSVGVTVSFALTLNQFAIISAPPIFGFIVDVKGYTWAWLSIAFLLLLSGIGLLKNKNC</sequence>
<dbReference type="Pfam" id="PF07690">
    <property type="entry name" value="MFS_1"/>
    <property type="match status" value="1"/>
</dbReference>
<dbReference type="InterPro" id="IPR036259">
    <property type="entry name" value="MFS_trans_sf"/>
</dbReference>